<comment type="caution">
    <text evidence="3">The sequence shown here is derived from an EMBL/GenBank/DDBJ whole genome shotgun (WGS) entry which is preliminary data.</text>
</comment>
<evidence type="ECO:0000313" key="3">
    <source>
        <dbReference type="EMBL" id="MBB6445592.1"/>
    </source>
</evidence>
<dbReference type="AlphaFoldDB" id="A0A7X0HTF0"/>
<gene>
    <name evidence="3" type="ORF">HNR53_002211</name>
</gene>
<dbReference type="Pfam" id="PF07355">
    <property type="entry name" value="GRDB"/>
    <property type="match status" value="1"/>
</dbReference>
<reference evidence="3 4" key="1">
    <citation type="submission" date="2020-08" db="EMBL/GenBank/DDBJ databases">
        <title>Genomic Encyclopedia of Type Strains, Phase IV (KMG-IV): sequencing the most valuable type-strain genomes for metagenomic binning, comparative biology and taxonomic classification.</title>
        <authorList>
            <person name="Goeker M."/>
        </authorList>
    </citation>
    <scope>NUCLEOTIDE SEQUENCE [LARGE SCALE GENOMIC DNA]</scope>
    <source>
        <strain evidence="3 4">DSM 5391</strain>
    </source>
</reference>
<organism evidence="3 4">
    <name type="scientific">Bacillus benzoevorans</name>
    <dbReference type="NCBI Taxonomy" id="1456"/>
    <lineage>
        <taxon>Bacteria</taxon>
        <taxon>Bacillati</taxon>
        <taxon>Bacillota</taxon>
        <taxon>Bacilli</taxon>
        <taxon>Bacillales</taxon>
        <taxon>Bacillaceae</taxon>
        <taxon>Bacillus</taxon>
    </lineage>
</organism>
<accession>A0A7X0HTF0</accession>
<keyword evidence="4" id="KW-1185">Reference proteome</keyword>
<evidence type="ECO:0000313" key="4">
    <source>
        <dbReference type="Proteomes" id="UP000531594"/>
    </source>
</evidence>
<dbReference type="EMBL" id="JACHGK010000006">
    <property type="protein sequence ID" value="MBB6445592.1"/>
    <property type="molecule type" value="Genomic_DNA"/>
</dbReference>
<dbReference type="InterPro" id="IPR010187">
    <property type="entry name" value="Various_sel_PB"/>
</dbReference>
<keyword evidence="2 3" id="KW-0560">Oxidoreductase</keyword>
<name>A0A7X0HTF0_9BACI</name>
<protein>
    <submittedName>
        <fullName evidence="3">D-proline reductase (Dithiol) PrdB</fullName>
        <ecNumber evidence="3">1.21.4.1</ecNumber>
    </submittedName>
</protein>
<dbReference type="GO" id="GO:0050002">
    <property type="term" value="F:D-proline reductase activity"/>
    <property type="evidence" value="ECO:0007669"/>
    <property type="project" value="UniProtKB-EC"/>
</dbReference>
<evidence type="ECO:0000256" key="1">
    <source>
        <dbReference type="ARBA" id="ARBA00022933"/>
    </source>
</evidence>
<evidence type="ECO:0000256" key="2">
    <source>
        <dbReference type="ARBA" id="ARBA00023002"/>
    </source>
</evidence>
<proteinExistence type="predicted"/>
<dbReference type="Proteomes" id="UP000531594">
    <property type="component" value="Unassembled WGS sequence"/>
</dbReference>
<keyword evidence="1" id="KW-0712">Selenocysteine</keyword>
<sequence length="158" mass="16994">MKLSGNKVIESVMGLKASNMVHPIEGEIPLTPFAKDVGDSVIALVTTSGVHLKSQGVFDVEAGDPTVRFIPHTSIETDLMISHTHFDRSDADRDINCVFPLTRLKELAAEGVIGGAAPTHYGLMGYIPNTKPLLEETIPKIVQQLTSEHVDAVLLNPG</sequence>
<dbReference type="RefSeq" id="WP_184525753.1">
    <property type="nucleotide sequence ID" value="NZ_JACHGK010000006.1"/>
</dbReference>
<dbReference type="EC" id="1.21.4.1" evidence="3"/>